<dbReference type="Proteomes" id="UP000233551">
    <property type="component" value="Unassembled WGS sequence"/>
</dbReference>
<protein>
    <submittedName>
        <fullName evidence="1">Uncharacterized protein</fullName>
    </submittedName>
</protein>
<evidence type="ECO:0000313" key="2">
    <source>
        <dbReference type="Proteomes" id="UP000233551"/>
    </source>
</evidence>
<evidence type="ECO:0000313" key="1">
    <source>
        <dbReference type="EMBL" id="PKI32873.1"/>
    </source>
</evidence>
<dbReference type="EMBL" id="PGOL01007251">
    <property type="protein sequence ID" value="PKI32873.1"/>
    <property type="molecule type" value="Genomic_DNA"/>
</dbReference>
<sequence length="167" mass="18228">MKMNSGSCNIIKRATGTEVSAMIGKKIQLNLSLRTIYSAAPNATIMVAMARNKDANPNINLFGRARRKSSSAYRAVRIDKNIKMAVVEEKRANASDAANNMKTCSFKNSGMPLPSTLPPGTVKAAAKTTGYCFLNYGPTWCIDPNRSGKILKANGYYFNYAAPHCYM</sequence>
<keyword evidence="2" id="KW-1185">Reference proteome</keyword>
<reference evidence="1 2" key="1">
    <citation type="submission" date="2017-11" db="EMBL/GenBank/DDBJ databases">
        <title>De-novo sequencing of pomegranate (Punica granatum L.) genome.</title>
        <authorList>
            <person name="Akparov Z."/>
            <person name="Amiraslanov A."/>
            <person name="Hajiyeva S."/>
            <person name="Abbasov M."/>
            <person name="Kaur K."/>
            <person name="Hamwieh A."/>
            <person name="Solovyev V."/>
            <person name="Salamov A."/>
            <person name="Braich B."/>
            <person name="Kosarev P."/>
            <person name="Mahmoud A."/>
            <person name="Hajiyev E."/>
            <person name="Babayeva S."/>
            <person name="Izzatullayeva V."/>
            <person name="Mammadov A."/>
            <person name="Mammadov A."/>
            <person name="Sharifova S."/>
            <person name="Ojaghi J."/>
            <person name="Eynullazada K."/>
            <person name="Bayramov B."/>
            <person name="Abdulazimova A."/>
            <person name="Shahmuradov I."/>
        </authorList>
    </citation>
    <scope>NUCLEOTIDE SEQUENCE [LARGE SCALE GENOMIC DNA]</scope>
    <source>
        <strain evidence="2">cv. AG2017</strain>
        <tissue evidence="1">Leaf</tissue>
    </source>
</reference>
<comment type="caution">
    <text evidence="1">The sequence shown here is derived from an EMBL/GenBank/DDBJ whole genome shotgun (WGS) entry which is preliminary data.</text>
</comment>
<name>A0A2I0HMS5_PUNGR</name>
<organism evidence="1 2">
    <name type="scientific">Punica granatum</name>
    <name type="common">Pomegranate</name>
    <dbReference type="NCBI Taxonomy" id="22663"/>
    <lineage>
        <taxon>Eukaryota</taxon>
        <taxon>Viridiplantae</taxon>
        <taxon>Streptophyta</taxon>
        <taxon>Embryophyta</taxon>
        <taxon>Tracheophyta</taxon>
        <taxon>Spermatophyta</taxon>
        <taxon>Magnoliopsida</taxon>
        <taxon>eudicotyledons</taxon>
        <taxon>Gunneridae</taxon>
        <taxon>Pentapetalae</taxon>
        <taxon>rosids</taxon>
        <taxon>malvids</taxon>
        <taxon>Myrtales</taxon>
        <taxon>Lythraceae</taxon>
        <taxon>Punica</taxon>
    </lineage>
</organism>
<gene>
    <name evidence="1" type="ORF">CRG98_046737</name>
</gene>
<proteinExistence type="predicted"/>
<dbReference type="AlphaFoldDB" id="A0A2I0HMS5"/>
<accession>A0A2I0HMS5</accession>